<sequence>MASTDTTTKPKQPDSSKVDGKPETQDPSTGPSTAGHLKQAASGLGNLTDPAMEETETLRASSPSWDDIPEKLFEPTPFEERK</sequence>
<dbReference type="OrthoDB" id="3549934at2759"/>
<evidence type="ECO:0000313" key="2">
    <source>
        <dbReference type="EMBL" id="KAG4417675.1"/>
    </source>
</evidence>
<dbReference type="AlphaFoldDB" id="A0A8H7T9Z7"/>
<reference evidence="2" key="1">
    <citation type="submission" date="2021-02" db="EMBL/GenBank/DDBJ databases">
        <title>Genome sequence Cadophora malorum strain M34.</title>
        <authorList>
            <person name="Stefanovic E."/>
            <person name="Vu D."/>
            <person name="Scully C."/>
            <person name="Dijksterhuis J."/>
            <person name="Roader J."/>
            <person name="Houbraken J."/>
        </authorList>
    </citation>
    <scope>NUCLEOTIDE SEQUENCE</scope>
    <source>
        <strain evidence="2">M34</strain>
    </source>
</reference>
<accession>A0A8H7T9Z7</accession>
<protein>
    <submittedName>
        <fullName evidence="2">Uncharacterized protein</fullName>
    </submittedName>
</protein>
<dbReference type="EMBL" id="JAFJYH010000148">
    <property type="protein sequence ID" value="KAG4417675.1"/>
    <property type="molecule type" value="Genomic_DNA"/>
</dbReference>
<name>A0A8H7T9Z7_9HELO</name>
<feature type="compositionally biased region" description="Basic and acidic residues" evidence="1">
    <location>
        <begin position="11"/>
        <end position="24"/>
    </location>
</feature>
<organism evidence="2 3">
    <name type="scientific">Cadophora malorum</name>
    <dbReference type="NCBI Taxonomy" id="108018"/>
    <lineage>
        <taxon>Eukaryota</taxon>
        <taxon>Fungi</taxon>
        <taxon>Dikarya</taxon>
        <taxon>Ascomycota</taxon>
        <taxon>Pezizomycotina</taxon>
        <taxon>Leotiomycetes</taxon>
        <taxon>Helotiales</taxon>
        <taxon>Ploettnerulaceae</taxon>
        <taxon>Cadophora</taxon>
    </lineage>
</organism>
<feature type="compositionally biased region" description="Basic and acidic residues" evidence="1">
    <location>
        <begin position="68"/>
        <end position="82"/>
    </location>
</feature>
<feature type="region of interest" description="Disordered" evidence="1">
    <location>
        <begin position="1"/>
        <end position="82"/>
    </location>
</feature>
<proteinExistence type="predicted"/>
<evidence type="ECO:0000313" key="3">
    <source>
        <dbReference type="Proteomes" id="UP000664132"/>
    </source>
</evidence>
<evidence type="ECO:0000256" key="1">
    <source>
        <dbReference type="SAM" id="MobiDB-lite"/>
    </source>
</evidence>
<feature type="compositionally biased region" description="Polar residues" evidence="1">
    <location>
        <begin position="1"/>
        <end position="10"/>
    </location>
</feature>
<keyword evidence="3" id="KW-1185">Reference proteome</keyword>
<dbReference type="Proteomes" id="UP000664132">
    <property type="component" value="Unassembled WGS sequence"/>
</dbReference>
<gene>
    <name evidence="2" type="ORF">IFR04_009178</name>
</gene>
<comment type="caution">
    <text evidence="2">The sequence shown here is derived from an EMBL/GenBank/DDBJ whole genome shotgun (WGS) entry which is preliminary data.</text>
</comment>